<organism evidence="1 2">
    <name type="scientific">Candidatus Allocopromorpha excrementigallinarum</name>
    <dbReference type="NCBI Taxonomy" id="2840742"/>
    <lineage>
        <taxon>Bacteria</taxon>
        <taxon>Bacillati</taxon>
        <taxon>Bacillota</taxon>
        <taxon>Clostridia</taxon>
        <taxon>Eubacteriales</taxon>
        <taxon>Eubacteriaceae</taxon>
        <taxon>Eubacteriaceae incertae sedis</taxon>
        <taxon>Candidatus Allocopromorpha</taxon>
    </lineage>
</organism>
<gene>
    <name evidence="1" type="ORF">IAC50_04325</name>
</gene>
<reference evidence="1" key="1">
    <citation type="submission" date="2020-10" db="EMBL/GenBank/DDBJ databases">
        <authorList>
            <person name="Gilroy R."/>
        </authorList>
    </citation>
    <scope>NUCLEOTIDE SEQUENCE</scope>
    <source>
        <strain evidence="1">ChiHcec3-6078</strain>
    </source>
</reference>
<dbReference type="AlphaFoldDB" id="A0A9D1I037"/>
<comment type="caution">
    <text evidence="1">The sequence shown here is derived from an EMBL/GenBank/DDBJ whole genome shotgun (WGS) entry which is preliminary data.</text>
</comment>
<evidence type="ECO:0000313" key="1">
    <source>
        <dbReference type="EMBL" id="HIU25699.1"/>
    </source>
</evidence>
<protein>
    <submittedName>
        <fullName evidence="1">Uncharacterized protein</fullName>
    </submittedName>
</protein>
<accession>A0A9D1I037</accession>
<sequence length="89" mass="10232">MEKIAADERKVYVELPKFTGRNVKISEIAKATGKDPNYIRIGLQQGFLKFGTAIKMTGSSEYSYFCPDKKVWEETGYFKEPSEKDERVI</sequence>
<dbReference type="EMBL" id="DVMP01000082">
    <property type="protein sequence ID" value="HIU25699.1"/>
    <property type="molecule type" value="Genomic_DNA"/>
</dbReference>
<name>A0A9D1I037_9FIRM</name>
<dbReference type="Proteomes" id="UP000824090">
    <property type="component" value="Unassembled WGS sequence"/>
</dbReference>
<proteinExistence type="predicted"/>
<reference evidence="1" key="2">
    <citation type="journal article" date="2021" name="PeerJ">
        <title>Extensive microbial diversity within the chicken gut microbiome revealed by metagenomics and culture.</title>
        <authorList>
            <person name="Gilroy R."/>
            <person name="Ravi A."/>
            <person name="Getino M."/>
            <person name="Pursley I."/>
            <person name="Horton D.L."/>
            <person name="Alikhan N.F."/>
            <person name="Baker D."/>
            <person name="Gharbi K."/>
            <person name="Hall N."/>
            <person name="Watson M."/>
            <person name="Adriaenssens E.M."/>
            <person name="Foster-Nyarko E."/>
            <person name="Jarju S."/>
            <person name="Secka A."/>
            <person name="Antonio M."/>
            <person name="Oren A."/>
            <person name="Chaudhuri R.R."/>
            <person name="La Ragione R."/>
            <person name="Hildebrand F."/>
            <person name="Pallen M.J."/>
        </authorList>
    </citation>
    <scope>NUCLEOTIDE SEQUENCE</scope>
    <source>
        <strain evidence="1">ChiHcec3-6078</strain>
    </source>
</reference>
<evidence type="ECO:0000313" key="2">
    <source>
        <dbReference type="Proteomes" id="UP000824090"/>
    </source>
</evidence>